<proteinExistence type="inferred from homology"/>
<dbReference type="Gene3D" id="3.40.720.10">
    <property type="entry name" value="Alkaline Phosphatase, subunit A"/>
    <property type="match status" value="1"/>
</dbReference>
<dbReference type="FunFam" id="3.40.720.10:FF:000070">
    <property type="entry name" value="Arylsulfatase A"/>
    <property type="match status" value="1"/>
</dbReference>
<accession>M5RUL0</accession>
<protein>
    <submittedName>
        <fullName evidence="4">Arylsulfatase A</fullName>
    </submittedName>
</protein>
<dbReference type="Proteomes" id="UP000011991">
    <property type="component" value="Unassembled WGS sequence"/>
</dbReference>
<dbReference type="AlphaFoldDB" id="M5RUL0"/>
<organism evidence="4 5">
    <name type="scientific">Rhodopirellula maiorica SM1</name>
    <dbReference type="NCBI Taxonomy" id="1265738"/>
    <lineage>
        <taxon>Bacteria</taxon>
        <taxon>Pseudomonadati</taxon>
        <taxon>Planctomycetota</taxon>
        <taxon>Planctomycetia</taxon>
        <taxon>Pirellulales</taxon>
        <taxon>Pirellulaceae</taxon>
        <taxon>Novipirellula</taxon>
    </lineage>
</organism>
<dbReference type="Gene3D" id="3.30.1120.10">
    <property type="match status" value="1"/>
</dbReference>
<evidence type="ECO:0000313" key="5">
    <source>
        <dbReference type="Proteomes" id="UP000011991"/>
    </source>
</evidence>
<dbReference type="PANTHER" id="PTHR42693">
    <property type="entry name" value="ARYLSULFATASE FAMILY MEMBER"/>
    <property type="match status" value="1"/>
</dbReference>
<comment type="caution">
    <text evidence="4">The sequence shown here is derived from an EMBL/GenBank/DDBJ whole genome shotgun (WGS) entry which is preliminary data.</text>
</comment>
<name>M5RUL0_9BACT</name>
<dbReference type="GO" id="GO:0004065">
    <property type="term" value="F:arylsulfatase activity"/>
    <property type="evidence" value="ECO:0007669"/>
    <property type="project" value="TreeGrafter"/>
</dbReference>
<dbReference type="InterPro" id="IPR017850">
    <property type="entry name" value="Alkaline_phosphatase_core_sf"/>
</dbReference>
<dbReference type="EMBL" id="ANOG01000025">
    <property type="protein sequence ID" value="EMI22866.1"/>
    <property type="molecule type" value="Genomic_DNA"/>
</dbReference>
<feature type="domain" description="Sulfatase N-terminal" evidence="3">
    <location>
        <begin position="28"/>
        <end position="347"/>
    </location>
</feature>
<keyword evidence="2" id="KW-0378">Hydrolase</keyword>
<dbReference type="Pfam" id="PF00884">
    <property type="entry name" value="Sulfatase"/>
    <property type="match status" value="1"/>
</dbReference>
<dbReference type="PATRIC" id="fig|1265738.3.peg.204"/>
<evidence type="ECO:0000256" key="2">
    <source>
        <dbReference type="ARBA" id="ARBA00022801"/>
    </source>
</evidence>
<dbReference type="SUPFAM" id="SSF53649">
    <property type="entry name" value="Alkaline phosphatase-like"/>
    <property type="match status" value="1"/>
</dbReference>
<gene>
    <name evidence="4" type="ORF">RMSM_00196</name>
</gene>
<evidence type="ECO:0000259" key="3">
    <source>
        <dbReference type="Pfam" id="PF00884"/>
    </source>
</evidence>
<dbReference type="CDD" id="cd16146">
    <property type="entry name" value="ARS_like"/>
    <property type="match status" value="1"/>
</dbReference>
<keyword evidence="5" id="KW-1185">Reference proteome</keyword>
<reference evidence="4 5" key="1">
    <citation type="journal article" date="2013" name="Mar. Genomics">
        <title>Expression of sulfatases in Rhodopirellula baltica and the diversity of sulfatases in the genus Rhodopirellula.</title>
        <authorList>
            <person name="Wegner C.E."/>
            <person name="Richter-Heitmann T."/>
            <person name="Klindworth A."/>
            <person name="Klockow C."/>
            <person name="Richter M."/>
            <person name="Achstetter T."/>
            <person name="Glockner F.O."/>
            <person name="Harder J."/>
        </authorList>
    </citation>
    <scope>NUCLEOTIDE SEQUENCE [LARGE SCALE GENOMIC DNA]</scope>
    <source>
        <strain evidence="4 5">SM1</strain>
    </source>
</reference>
<dbReference type="InterPro" id="IPR000917">
    <property type="entry name" value="Sulfatase_N"/>
</dbReference>
<sequence length="496" mass="54707">MAFLIGVAAGPLVGTVRAEQSGSEVGPPNIVLVMTDDQGYGDLGCHGHPFLQTPNLDKLHAQSTRFTDFHASPTCAPTRAALMSGRAPFKNGITHTILERDRMTLSATTIAQVLKSAGYTTGIFGKWHLGDADPYQPENRGFDETFIHGAGGIGQNFAGTQSDAPGTSYFDPIIKHNGQFVQTKGYCTDVFFRKALGWIKENSDANTATDAKPKQPFFAYIPTNAPHGPYHVAKRYSDLYKDKCTSPTDAFLGMIVNIDENMGLLMQKLDEWDLADNTLLIFMTDNGSAKGASVYNAGMKGAKGSPHQGGSRVPLFMRLPGLTKPGVDIDYLSRHYDLFPTLAEIAGATVPTNLDLDGRSLVPLIKDPNSAWPDRKTFFHVGRWAKTGAPRNFGKGDPNPDHSKYKNYAVRSEKWRLVNDELYNIQQDPGEENNVAAEYPEVYSELHAAFDAWWDEVRPLMVNEDASLDVAKPFRDRFLKQKEESGIPDWDTPEID</sequence>
<comment type="similarity">
    <text evidence="1">Belongs to the sulfatase family.</text>
</comment>
<dbReference type="InterPro" id="IPR050738">
    <property type="entry name" value="Sulfatase"/>
</dbReference>
<evidence type="ECO:0000313" key="4">
    <source>
        <dbReference type="EMBL" id="EMI22866.1"/>
    </source>
</evidence>
<evidence type="ECO:0000256" key="1">
    <source>
        <dbReference type="ARBA" id="ARBA00008779"/>
    </source>
</evidence>
<dbReference type="PANTHER" id="PTHR42693:SF53">
    <property type="entry name" value="ENDO-4-O-SULFATASE"/>
    <property type="match status" value="1"/>
</dbReference>